<feature type="domain" description="Heavy metal binding" evidence="2">
    <location>
        <begin position="75"/>
        <end position="98"/>
    </location>
</feature>
<evidence type="ECO:0000256" key="1">
    <source>
        <dbReference type="SAM" id="SignalP"/>
    </source>
</evidence>
<evidence type="ECO:0000259" key="2">
    <source>
        <dbReference type="Pfam" id="PF19335"/>
    </source>
</evidence>
<protein>
    <recommendedName>
        <fullName evidence="2">Heavy metal binding domain-containing protein</fullName>
    </recommendedName>
</protein>
<accession>A0ABS3YXG2</accession>
<comment type="caution">
    <text evidence="3">The sequence shown here is derived from an EMBL/GenBank/DDBJ whole genome shotgun (WGS) entry which is preliminary data.</text>
</comment>
<evidence type="ECO:0000313" key="4">
    <source>
        <dbReference type="Proteomes" id="UP000677244"/>
    </source>
</evidence>
<gene>
    <name evidence="3" type="ORF">J7I42_20125</name>
</gene>
<evidence type="ECO:0000313" key="3">
    <source>
        <dbReference type="EMBL" id="MBO9202607.1"/>
    </source>
</evidence>
<proteinExistence type="predicted"/>
<dbReference type="RefSeq" id="WP_209140652.1">
    <property type="nucleotide sequence ID" value="NZ_JAGHKO010000004.1"/>
</dbReference>
<dbReference type="InterPro" id="IPR045800">
    <property type="entry name" value="HMBD"/>
</dbReference>
<feature type="domain" description="Heavy metal binding" evidence="2">
    <location>
        <begin position="35"/>
        <end position="60"/>
    </location>
</feature>
<reference evidence="3 4" key="1">
    <citation type="submission" date="2021-03" db="EMBL/GenBank/DDBJ databases">
        <title>Assistant Professor.</title>
        <authorList>
            <person name="Huq M.A."/>
        </authorList>
    </citation>
    <scope>NUCLEOTIDE SEQUENCE [LARGE SCALE GENOMIC DNA]</scope>
    <source>
        <strain evidence="3 4">MAH-29</strain>
    </source>
</reference>
<feature type="signal peptide" evidence="1">
    <location>
        <begin position="1"/>
        <end position="20"/>
    </location>
</feature>
<feature type="domain" description="Heavy metal binding" evidence="2">
    <location>
        <begin position="113"/>
        <end position="140"/>
    </location>
</feature>
<keyword evidence="4" id="KW-1185">Reference proteome</keyword>
<sequence length="142" mass="15560">MKQILILTVAFLIASTSLFAQTKAGKVDTTKHATYYTCPMHTDIVSNKPGKCPKCGMDLTLSGKEQMKTEVTKSYRCPVHVNVSSHDPGKCPQCGRKMQLSAKEQMKAEVAKVYTCPMHPEVALNKDGVCPKCGKALVEKKN</sequence>
<name>A0ABS3YXG2_9BACT</name>
<dbReference type="EMBL" id="JAGHKO010000004">
    <property type="protein sequence ID" value="MBO9202607.1"/>
    <property type="molecule type" value="Genomic_DNA"/>
</dbReference>
<feature type="chain" id="PRO_5047447704" description="Heavy metal binding domain-containing protein" evidence="1">
    <location>
        <begin position="21"/>
        <end position="142"/>
    </location>
</feature>
<keyword evidence="1" id="KW-0732">Signal</keyword>
<dbReference type="Pfam" id="PF19335">
    <property type="entry name" value="HMBD"/>
    <property type="match status" value="3"/>
</dbReference>
<organism evidence="3 4">
    <name type="scientific">Niastella soli</name>
    <dbReference type="NCBI Taxonomy" id="2821487"/>
    <lineage>
        <taxon>Bacteria</taxon>
        <taxon>Pseudomonadati</taxon>
        <taxon>Bacteroidota</taxon>
        <taxon>Chitinophagia</taxon>
        <taxon>Chitinophagales</taxon>
        <taxon>Chitinophagaceae</taxon>
        <taxon>Niastella</taxon>
    </lineage>
</organism>
<dbReference type="Proteomes" id="UP000677244">
    <property type="component" value="Unassembled WGS sequence"/>
</dbReference>